<evidence type="ECO:0000313" key="5">
    <source>
        <dbReference type="Proteomes" id="UP000694412"/>
    </source>
</evidence>
<evidence type="ECO:0000259" key="2">
    <source>
        <dbReference type="Pfam" id="PF14908"/>
    </source>
</evidence>
<feature type="compositionally biased region" description="Polar residues" evidence="1">
    <location>
        <begin position="368"/>
        <end position="380"/>
    </location>
</feature>
<feature type="region of interest" description="Disordered" evidence="1">
    <location>
        <begin position="364"/>
        <end position="393"/>
    </location>
</feature>
<dbReference type="Pfam" id="PF18289">
    <property type="entry name" value="HU-CCDC81_euk_2"/>
    <property type="match status" value="1"/>
</dbReference>
<dbReference type="AlphaFoldDB" id="A0A8C2YA24"/>
<evidence type="ECO:0000256" key="1">
    <source>
        <dbReference type="SAM" id="MobiDB-lite"/>
    </source>
</evidence>
<protein>
    <submittedName>
        <fullName evidence="4">Coiled-coil domain-containing protein 81-like</fullName>
    </submittedName>
</protein>
<dbReference type="Proteomes" id="UP000694412">
    <property type="component" value="Chromosome Z"/>
</dbReference>
<name>A0A8C2YA24_COTJA</name>
<accession>A0A8C2YA24</accession>
<dbReference type="Pfam" id="PF14908">
    <property type="entry name" value="HU-CCDC81_euk_1"/>
    <property type="match status" value="1"/>
</dbReference>
<dbReference type="PANTHER" id="PTHR14362">
    <property type="entry name" value="COILED-COIL DOMAIN-CONTAINING PROTEIN 81"/>
    <property type="match status" value="1"/>
</dbReference>
<reference evidence="4" key="3">
    <citation type="submission" date="2025-09" db="UniProtKB">
        <authorList>
            <consortium name="Ensembl"/>
        </authorList>
    </citation>
    <scope>IDENTIFICATION</scope>
</reference>
<dbReference type="PANTHER" id="PTHR14362:SF2">
    <property type="entry name" value="COILED-COIL DOMAIN-CONTAINING PROTEIN 81"/>
    <property type="match status" value="1"/>
</dbReference>
<dbReference type="GO" id="GO:0005815">
    <property type="term" value="C:microtubule organizing center"/>
    <property type="evidence" value="ECO:0007669"/>
    <property type="project" value="TreeGrafter"/>
</dbReference>
<proteinExistence type="predicted"/>
<keyword evidence="5" id="KW-1185">Reference proteome</keyword>
<feature type="domain" description="CCDC81 HU" evidence="2">
    <location>
        <begin position="16"/>
        <end position="80"/>
    </location>
</feature>
<feature type="domain" description="CCDC81 HU" evidence="3">
    <location>
        <begin position="103"/>
        <end position="175"/>
    </location>
</feature>
<sequence length="393" mass="43985">MESCWTVAVSSELAYTFPTLVDLSAKQIVAIWDAVSDFILEKMKLNKGVVVPGLGIFAAVQEEFHSKELAVPVRRPVFELDIGVIWLKELQSPNDIIPDDVKIEPLNYRQLGGAIGISMHRVKRCVQETVLLYWHLLKSKADVSFFFKNIGVMTCRDNFLCMRFFHSCIETLESKSSIIAMLHSRTWPKHYADVGPETIADGIHMFPRFQLTVKMSREEAAAYGARKMSRVGPGGRLLRRQKSVLPPMLLFFESDSRQQDVAKKPSASVLPPCAGSSRGTKKAGQKEALTAAQTRDALPATDDNKRVLQELREASASRITEDSMRRLRPVYRKEIEKERAKRAACDVWSAEKDQHTQQSFCQGKRACSASSSPAQGTTSEQEVEEGCGSCARR</sequence>
<reference evidence="4" key="2">
    <citation type="submission" date="2025-08" db="UniProtKB">
        <authorList>
            <consortium name="Ensembl"/>
        </authorList>
    </citation>
    <scope>IDENTIFICATION</scope>
</reference>
<dbReference type="InterPro" id="IPR040673">
    <property type="entry name" value="CCDC81_HU_dom_2"/>
</dbReference>
<evidence type="ECO:0000313" key="4">
    <source>
        <dbReference type="Ensembl" id="ENSCJPP00005011125.1"/>
    </source>
</evidence>
<evidence type="ECO:0000259" key="3">
    <source>
        <dbReference type="Pfam" id="PF18289"/>
    </source>
</evidence>
<dbReference type="Ensembl" id="ENSCJPT00005016319.1">
    <property type="protein sequence ID" value="ENSCJPP00005011125.1"/>
    <property type="gene ID" value="ENSCJPG00005009587.1"/>
</dbReference>
<reference evidence="4" key="1">
    <citation type="submission" date="2015-11" db="EMBL/GenBank/DDBJ databases">
        <authorList>
            <consortium name="International Coturnix japonica Genome Analysis Consortium"/>
            <person name="Warren W."/>
            <person name="Burt D.W."/>
            <person name="Antin P.B."/>
            <person name="Lanford R."/>
            <person name="Gros J."/>
            <person name="Wilson R.K."/>
        </authorList>
    </citation>
    <scope>NUCLEOTIDE SEQUENCE [LARGE SCALE GENOMIC DNA]</scope>
</reference>
<organism evidence="4 5">
    <name type="scientific">Coturnix japonica</name>
    <name type="common">Japanese quail</name>
    <name type="synonym">Coturnix coturnix japonica</name>
    <dbReference type="NCBI Taxonomy" id="93934"/>
    <lineage>
        <taxon>Eukaryota</taxon>
        <taxon>Metazoa</taxon>
        <taxon>Chordata</taxon>
        <taxon>Craniata</taxon>
        <taxon>Vertebrata</taxon>
        <taxon>Euteleostomi</taxon>
        <taxon>Archelosauria</taxon>
        <taxon>Archosauria</taxon>
        <taxon>Dinosauria</taxon>
        <taxon>Saurischia</taxon>
        <taxon>Theropoda</taxon>
        <taxon>Coelurosauria</taxon>
        <taxon>Aves</taxon>
        <taxon>Neognathae</taxon>
        <taxon>Galloanserae</taxon>
        <taxon>Galliformes</taxon>
        <taxon>Phasianidae</taxon>
        <taxon>Perdicinae</taxon>
        <taxon>Coturnix</taxon>
    </lineage>
</organism>
<feature type="region of interest" description="Disordered" evidence="1">
    <location>
        <begin position="261"/>
        <end position="285"/>
    </location>
</feature>
<dbReference type="GeneTree" id="ENSGT00390000011985"/>
<dbReference type="InterPro" id="IPR026295">
    <property type="entry name" value="CCD81"/>
</dbReference>
<dbReference type="InterPro" id="IPR028034">
    <property type="entry name" value="HU-CCDC81"/>
</dbReference>